<protein>
    <submittedName>
        <fullName evidence="1">Uncharacterized protein</fullName>
    </submittedName>
</protein>
<dbReference type="Proteomes" id="UP000030763">
    <property type="component" value="Unassembled WGS sequence"/>
</dbReference>
<evidence type="ECO:0000313" key="1">
    <source>
        <dbReference type="EMBL" id="CDJ60250.1"/>
    </source>
</evidence>
<proteinExistence type="predicted"/>
<sequence>MSFPYPERALTRSNPLHRFVKTYFRSLCDCECLCRQRNICKNIECGYVKSFVICISMLLNFMSSDSFWYSTNVGGQLTVSAGADKETYVKNIECGNLARHYISALQMELAPFAIRRIAQIQAVRRVSPSLCFNVPTRYNRILLNITWDFECNNSAIGHTAISVAYFTSLPRYEVWACGTGHHEITERNVITSQRRTTYD</sequence>
<dbReference type="EMBL" id="HG721632">
    <property type="protein sequence ID" value="CDJ60250.1"/>
    <property type="molecule type" value="Genomic_DNA"/>
</dbReference>
<gene>
    <name evidence="1" type="ORF">EMWEY_00060330</name>
</gene>
<evidence type="ECO:0000313" key="2">
    <source>
        <dbReference type="Proteomes" id="UP000030763"/>
    </source>
</evidence>
<dbReference type="GeneID" id="25340019"/>
<reference evidence="1" key="2">
    <citation type="submission" date="2013-10" db="EMBL/GenBank/DDBJ databases">
        <authorList>
            <person name="Aslett M."/>
        </authorList>
    </citation>
    <scope>NUCLEOTIDE SEQUENCE [LARGE SCALE GENOMIC DNA]</scope>
    <source>
        <strain evidence="1">Weybridge</strain>
    </source>
</reference>
<dbReference type="RefSeq" id="XP_013336900.1">
    <property type="nucleotide sequence ID" value="XM_013481446.1"/>
</dbReference>
<dbReference type="AlphaFoldDB" id="U6MF00"/>
<reference evidence="1" key="1">
    <citation type="submission" date="2013-10" db="EMBL/GenBank/DDBJ databases">
        <title>Genomic analysis of the causative agents of coccidiosis in chickens.</title>
        <authorList>
            <person name="Reid A.J."/>
            <person name="Blake D."/>
            <person name="Billington K."/>
            <person name="Browne H."/>
            <person name="Dunn M."/>
            <person name="Hung S."/>
            <person name="Kawahara F."/>
            <person name="Miranda-Saavedra D."/>
            <person name="Mourier T."/>
            <person name="Nagra H."/>
            <person name="Otto T.D."/>
            <person name="Rawlings N."/>
            <person name="Sanchez A."/>
            <person name="Sanders M."/>
            <person name="Subramaniam C."/>
            <person name="Tay Y."/>
            <person name="Dear P."/>
            <person name="Doerig C."/>
            <person name="Gruber A."/>
            <person name="Parkinson J."/>
            <person name="Shirley M."/>
            <person name="Wan K.L."/>
            <person name="Berriman M."/>
            <person name="Tomley F."/>
            <person name="Pain A."/>
        </authorList>
    </citation>
    <scope>NUCLEOTIDE SEQUENCE [LARGE SCALE GENOMIC DNA]</scope>
    <source>
        <strain evidence="1">Weybridge</strain>
    </source>
</reference>
<dbReference type="VEuPathDB" id="ToxoDB:EMWEY_00060330"/>
<keyword evidence="2" id="KW-1185">Reference proteome</keyword>
<organism evidence="1 2">
    <name type="scientific">Eimeria maxima</name>
    <name type="common">Coccidian parasite</name>
    <dbReference type="NCBI Taxonomy" id="5804"/>
    <lineage>
        <taxon>Eukaryota</taxon>
        <taxon>Sar</taxon>
        <taxon>Alveolata</taxon>
        <taxon>Apicomplexa</taxon>
        <taxon>Conoidasida</taxon>
        <taxon>Coccidia</taxon>
        <taxon>Eucoccidiorida</taxon>
        <taxon>Eimeriorina</taxon>
        <taxon>Eimeriidae</taxon>
        <taxon>Eimeria</taxon>
    </lineage>
</organism>
<accession>U6MF00</accession>
<name>U6MF00_EIMMA</name>